<accession>A0ABP9VYH9</accession>
<evidence type="ECO:0000256" key="1">
    <source>
        <dbReference type="SAM" id="SignalP"/>
    </source>
</evidence>
<comment type="caution">
    <text evidence="2">The sequence shown here is derived from an EMBL/GenBank/DDBJ whole genome shotgun (WGS) entry which is preliminary data.</text>
</comment>
<keyword evidence="1" id="KW-0732">Signal</keyword>
<dbReference type="Proteomes" id="UP001416858">
    <property type="component" value="Unassembled WGS sequence"/>
</dbReference>
<dbReference type="Pfam" id="PF07585">
    <property type="entry name" value="BBP7"/>
    <property type="match status" value="1"/>
</dbReference>
<evidence type="ECO:0000313" key="2">
    <source>
        <dbReference type="EMBL" id="GAA5510182.1"/>
    </source>
</evidence>
<feature type="chain" id="PRO_5045438174" evidence="1">
    <location>
        <begin position="24"/>
        <end position="516"/>
    </location>
</feature>
<organism evidence="2 3">
    <name type="scientific">Novipirellula caenicola</name>
    <dbReference type="NCBI Taxonomy" id="1536901"/>
    <lineage>
        <taxon>Bacteria</taxon>
        <taxon>Pseudomonadati</taxon>
        <taxon>Planctomycetota</taxon>
        <taxon>Planctomycetia</taxon>
        <taxon>Pirellulales</taxon>
        <taxon>Pirellulaceae</taxon>
        <taxon>Novipirellula</taxon>
    </lineage>
</organism>
<evidence type="ECO:0000313" key="3">
    <source>
        <dbReference type="Proteomes" id="UP001416858"/>
    </source>
</evidence>
<gene>
    <name evidence="2" type="ORF">Rcae01_05688</name>
</gene>
<proteinExistence type="predicted"/>
<name>A0ABP9VYH9_9BACT</name>
<keyword evidence="3" id="KW-1185">Reference proteome</keyword>
<dbReference type="InterPro" id="IPR011446">
    <property type="entry name" value="BBP7"/>
</dbReference>
<protein>
    <submittedName>
        <fullName evidence="2">Uncharacterized protein</fullName>
    </submittedName>
</protein>
<feature type="signal peptide" evidence="1">
    <location>
        <begin position="1"/>
        <end position="23"/>
    </location>
</feature>
<reference evidence="2 3" key="1">
    <citation type="submission" date="2024-02" db="EMBL/GenBank/DDBJ databases">
        <title>Rhodopirellula caenicola NBRC 110016.</title>
        <authorList>
            <person name="Ichikawa N."/>
            <person name="Katano-Makiyama Y."/>
            <person name="Hidaka K."/>
        </authorList>
    </citation>
    <scope>NUCLEOTIDE SEQUENCE [LARGE SCALE GENOMIC DNA]</scope>
    <source>
        <strain evidence="2 3">NBRC 110016</strain>
    </source>
</reference>
<sequence>MKTNLRGLALTALLLSASNVSFAQQGASSVGDLPGYDEDAYFADESTYQQQVSEVAPASHANRYESSQDYEASQAYEEAPAHYDAEPAYVAPIANDLQPVAFLDGHRLKNLRGSMGYQSACDGGCGGSCGQAGCGMGYSGGCDAGCSGSCGGQCGRRGALHRLGLGSMFGCESNTWAQTEALLWFTQDRDMPALITTAEPGEFPFGDGATTVFGDDINGELSGGFRSDIGKYFTKNVGLGGRFWILAENQDSFYGEGDGSDRTIGRPYFNTDTGGMDAFFVAADNVAGPSGAANFSGAIAAESSLDLLGAEGYARINLGGSRSSKVELIGGYTHFSIDDTLRMSSFSVNRDTGDVTNYNDSFDMENRFNGGQVGFEMSVRRGRWTARSLTKVHLGNMNQTANIAGSTQFGPIGSNPAVLSGGALALDNQGTYERDVFSFIPEANFKLGYQFRPNVALSVGYSFLYFDNVALAGDVVDPIFDGTTNATGGPFGGRAFQFDDSSLWVQGIDLGVIINL</sequence>
<dbReference type="EMBL" id="BAABRO010000019">
    <property type="protein sequence ID" value="GAA5510182.1"/>
    <property type="molecule type" value="Genomic_DNA"/>
</dbReference>